<keyword evidence="4" id="KW-0732">Signal</keyword>
<evidence type="ECO:0000256" key="1">
    <source>
        <dbReference type="ARBA" id="ARBA00022737"/>
    </source>
</evidence>
<protein>
    <submittedName>
        <fullName evidence="5">Tetratricopeptide repeat protein</fullName>
    </submittedName>
</protein>
<dbReference type="STRING" id="28128.HMPREF3226_01399"/>
<sequence>MKKLSLILLISMAMNVYAQNRQQLVALGDSCMREYDFFHAIQHYQQAQQIRTENKVRLKLAECFYQRNDYHGCSDVLDKVPSDSLNHNALRQLYYSNSAMKNTSEQLYWGTYIKIRYPMDSKIIADVMGLLVSDSYDKPEVAVSYGQDYCLIDSTNIEVNRALGEAYFLNKDYERCVATYRRLFAEKDTTYNSLYYMGGAFEYLNQLDSAAFYFTRAVERAPKMAVGNYRLGVVENQLGHYENALKYLHNAATLYEPSKFIMFIIYKNMGDAKFNLKDIKGADLYWGYALAYRDDPELAKRRQALK</sequence>
<dbReference type="Pfam" id="PF13174">
    <property type="entry name" value="TPR_6"/>
    <property type="match status" value="1"/>
</dbReference>
<dbReference type="PANTHER" id="PTHR45586">
    <property type="entry name" value="TPR REPEAT-CONTAINING PROTEIN PA4667"/>
    <property type="match status" value="1"/>
</dbReference>
<dbReference type="EMBL" id="LRQG01000092">
    <property type="protein sequence ID" value="KXA39563.1"/>
    <property type="molecule type" value="Genomic_DNA"/>
</dbReference>
<dbReference type="SUPFAM" id="SSF48452">
    <property type="entry name" value="TPR-like"/>
    <property type="match status" value="2"/>
</dbReference>
<keyword evidence="1" id="KW-0677">Repeat</keyword>
<evidence type="ECO:0000313" key="6">
    <source>
        <dbReference type="Proteomes" id="UP000070533"/>
    </source>
</evidence>
<keyword evidence="2 3" id="KW-0802">TPR repeat</keyword>
<dbReference type="InterPro" id="IPR051012">
    <property type="entry name" value="CellSynth/LPSAsmb/PSIAsmb"/>
</dbReference>
<reference evidence="6" key="1">
    <citation type="submission" date="2016-01" db="EMBL/GenBank/DDBJ databases">
        <authorList>
            <person name="Mitreva M."/>
            <person name="Pepin K.H."/>
            <person name="Mihindukulasuriya K.A."/>
            <person name="Fulton R."/>
            <person name="Fronick C."/>
            <person name="O'Laughlin M."/>
            <person name="Miner T."/>
            <person name="Herter B."/>
            <person name="Rosa B.A."/>
            <person name="Cordes M."/>
            <person name="Tomlinson C."/>
            <person name="Wollam A."/>
            <person name="Palsikar V.B."/>
            <person name="Mardis E.R."/>
            <person name="Wilson R.K."/>
        </authorList>
    </citation>
    <scope>NUCLEOTIDE SEQUENCE [LARGE SCALE GENOMIC DNA]</scope>
    <source>
        <strain evidence="6">MJR7716</strain>
    </source>
</reference>
<evidence type="ECO:0000313" key="5">
    <source>
        <dbReference type="EMBL" id="KXA39563.1"/>
    </source>
</evidence>
<organism evidence="5 6">
    <name type="scientific">Prevotella corporis</name>
    <dbReference type="NCBI Taxonomy" id="28128"/>
    <lineage>
        <taxon>Bacteria</taxon>
        <taxon>Pseudomonadati</taxon>
        <taxon>Bacteroidota</taxon>
        <taxon>Bacteroidia</taxon>
        <taxon>Bacteroidales</taxon>
        <taxon>Prevotellaceae</taxon>
        <taxon>Prevotella</taxon>
    </lineage>
</organism>
<proteinExistence type="predicted"/>
<name>A0A133Q9T5_9BACT</name>
<feature type="signal peptide" evidence="4">
    <location>
        <begin position="1"/>
        <end position="18"/>
    </location>
</feature>
<keyword evidence="6" id="KW-1185">Reference proteome</keyword>
<feature type="chain" id="PRO_5007458756" evidence="4">
    <location>
        <begin position="19"/>
        <end position="306"/>
    </location>
</feature>
<dbReference type="AlphaFoldDB" id="A0A133Q9T5"/>
<accession>A0A133Q9T5</accession>
<evidence type="ECO:0000256" key="3">
    <source>
        <dbReference type="PROSITE-ProRule" id="PRU00339"/>
    </source>
</evidence>
<dbReference type="SMART" id="SM00028">
    <property type="entry name" value="TPR"/>
    <property type="match status" value="5"/>
</dbReference>
<dbReference type="OrthoDB" id="1075870at2"/>
<feature type="repeat" description="TPR" evidence="3">
    <location>
        <begin position="191"/>
        <end position="224"/>
    </location>
</feature>
<evidence type="ECO:0000256" key="4">
    <source>
        <dbReference type="SAM" id="SignalP"/>
    </source>
</evidence>
<comment type="caution">
    <text evidence="5">The sequence shown here is derived from an EMBL/GenBank/DDBJ whole genome shotgun (WGS) entry which is preliminary data.</text>
</comment>
<dbReference type="InterPro" id="IPR019734">
    <property type="entry name" value="TPR_rpt"/>
</dbReference>
<dbReference type="Proteomes" id="UP000070533">
    <property type="component" value="Unassembled WGS sequence"/>
</dbReference>
<dbReference type="PANTHER" id="PTHR45586:SF1">
    <property type="entry name" value="LIPOPOLYSACCHARIDE ASSEMBLY PROTEIN B"/>
    <property type="match status" value="1"/>
</dbReference>
<gene>
    <name evidence="5" type="ORF">HMPREF3226_01399</name>
</gene>
<dbReference type="InterPro" id="IPR011990">
    <property type="entry name" value="TPR-like_helical_dom_sf"/>
</dbReference>
<dbReference type="Gene3D" id="1.25.40.10">
    <property type="entry name" value="Tetratricopeptide repeat domain"/>
    <property type="match status" value="2"/>
</dbReference>
<evidence type="ECO:0000256" key="2">
    <source>
        <dbReference type="ARBA" id="ARBA00022803"/>
    </source>
</evidence>
<dbReference type="PATRIC" id="fig|28128.5.peg.1425"/>
<dbReference type="eggNOG" id="COG0457">
    <property type="taxonomic scope" value="Bacteria"/>
</dbReference>
<dbReference type="RefSeq" id="WP_028901590.1">
    <property type="nucleotide sequence ID" value="NZ_BAAAXP010000027.1"/>
</dbReference>
<dbReference type="PROSITE" id="PS50005">
    <property type="entry name" value="TPR"/>
    <property type="match status" value="1"/>
</dbReference>